<feature type="compositionally biased region" description="Low complexity" evidence="1">
    <location>
        <begin position="119"/>
        <end position="128"/>
    </location>
</feature>
<reference evidence="4" key="2">
    <citation type="submission" date="2018-02" db="UniProtKB">
        <authorList>
            <consortium name="EnsemblPlants"/>
        </authorList>
    </citation>
    <scope>IDENTIFICATION</scope>
    <source>
        <strain evidence="4">Williams 82</strain>
    </source>
</reference>
<organism evidence="3">
    <name type="scientific">Glycine max</name>
    <name type="common">Soybean</name>
    <name type="synonym">Glycine hispida</name>
    <dbReference type="NCBI Taxonomy" id="3847"/>
    <lineage>
        <taxon>Eukaryota</taxon>
        <taxon>Viridiplantae</taxon>
        <taxon>Streptophyta</taxon>
        <taxon>Embryophyta</taxon>
        <taxon>Tracheophyta</taxon>
        <taxon>Spermatophyta</taxon>
        <taxon>Magnoliopsida</taxon>
        <taxon>eudicotyledons</taxon>
        <taxon>Gunneridae</taxon>
        <taxon>Pentapetalae</taxon>
        <taxon>rosids</taxon>
        <taxon>fabids</taxon>
        <taxon>Fabales</taxon>
        <taxon>Fabaceae</taxon>
        <taxon>Papilionoideae</taxon>
        <taxon>50 kb inversion clade</taxon>
        <taxon>NPAAA clade</taxon>
        <taxon>indigoferoid/millettioid clade</taxon>
        <taxon>Phaseoleae</taxon>
        <taxon>Glycine</taxon>
        <taxon>Glycine subgen. Soja</taxon>
    </lineage>
</organism>
<dbReference type="EnsemblPlants" id="KRH75244">
    <property type="protein sequence ID" value="KRH75244"/>
    <property type="gene ID" value="GLYMA_01G072900"/>
</dbReference>
<dbReference type="PANTHER" id="PTHR37179">
    <property type="entry name" value="TRANSGLYCOSYLASE"/>
    <property type="match status" value="1"/>
</dbReference>
<keyword evidence="5" id="KW-1185">Reference proteome</keyword>
<evidence type="ECO:0000256" key="2">
    <source>
        <dbReference type="SAM" id="SignalP"/>
    </source>
</evidence>
<dbReference type="EMBL" id="CM000834">
    <property type="protein sequence ID" value="KRH75244.1"/>
    <property type="molecule type" value="Genomic_DNA"/>
</dbReference>
<accession>A0A0R0L7Q4</accession>
<dbReference type="PANTHER" id="PTHR37179:SF1">
    <property type="entry name" value="TRANSGLYCOSYLASE"/>
    <property type="match status" value="1"/>
</dbReference>
<protein>
    <submittedName>
        <fullName evidence="3 4">Uncharacterized protein</fullName>
    </submittedName>
</protein>
<dbReference type="InParanoid" id="A0A0R0L7Q4"/>
<gene>
    <name evidence="3" type="ORF">GLYMA_01G072900</name>
</gene>
<dbReference type="SMR" id="A0A0R0L7Q4"/>
<name>A0A0R0L7Q4_SOYBN</name>
<evidence type="ECO:0000313" key="3">
    <source>
        <dbReference type="EMBL" id="KRH75244.1"/>
    </source>
</evidence>
<feature type="region of interest" description="Disordered" evidence="1">
    <location>
        <begin position="107"/>
        <end position="149"/>
    </location>
</feature>
<evidence type="ECO:0000256" key="1">
    <source>
        <dbReference type="SAM" id="MobiDB-lite"/>
    </source>
</evidence>
<evidence type="ECO:0000313" key="4">
    <source>
        <dbReference type="EnsemblPlants" id="KRH75244"/>
    </source>
</evidence>
<feature type="chain" id="PRO_5014522360" evidence="2">
    <location>
        <begin position="26"/>
        <end position="196"/>
    </location>
</feature>
<dbReference type="Gramene" id="KRH75244">
    <property type="protein sequence ID" value="KRH75244"/>
    <property type="gene ID" value="GLYMA_01G072900"/>
</dbReference>
<evidence type="ECO:0000313" key="5">
    <source>
        <dbReference type="Proteomes" id="UP000008827"/>
    </source>
</evidence>
<keyword evidence="2" id="KW-0732">Signal</keyword>
<dbReference type="STRING" id="3847.A0A0R0L7Q4"/>
<sequence>MDMSQSLWALFSAWRCCCCVSEAAAETVSKAAKPVVAALAEAGTSSSKEGRESSSSLSVSPILASLLGLNRIKTRSGPLPQESFFGFRGEKGTAVLGGNNLSRPGVGARAGGWGDKGSNSDSVSTSGSLPSREQSPVVLPPSRLQNGESSSEAAACSELGYCSYEADENREFLFKPFVNVYFGAAYIKWLSNFENK</sequence>
<reference evidence="3 4" key="1">
    <citation type="journal article" date="2010" name="Nature">
        <title>Genome sequence of the palaeopolyploid soybean.</title>
        <authorList>
            <person name="Schmutz J."/>
            <person name="Cannon S.B."/>
            <person name="Schlueter J."/>
            <person name="Ma J."/>
            <person name="Mitros T."/>
            <person name="Nelson W."/>
            <person name="Hyten D.L."/>
            <person name="Song Q."/>
            <person name="Thelen J.J."/>
            <person name="Cheng J."/>
            <person name="Xu D."/>
            <person name="Hellsten U."/>
            <person name="May G.D."/>
            <person name="Yu Y."/>
            <person name="Sakurai T."/>
            <person name="Umezawa T."/>
            <person name="Bhattacharyya M.K."/>
            <person name="Sandhu D."/>
            <person name="Valliyodan B."/>
            <person name="Lindquist E."/>
            <person name="Peto M."/>
            <person name="Grant D."/>
            <person name="Shu S."/>
            <person name="Goodstein D."/>
            <person name="Barry K."/>
            <person name="Futrell-Griggs M."/>
            <person name="Abernathy B."/>
            <person name="Du J."/>
            <person name="Tian Z."/>
            <person name="Zhu L."/>
            <person name="Gill N."/>
            <person name="Joshi T."/>
            <person name="Libault M."/>
            <person name="Sethuraman A."/>
            <person name="Zhang X.-C."/>
            <person name="Shinozaki K."/>
            <person name="Nguyen H.T."/>
            <person name="Wing R.A."/>
            <person name="Cregan P."/>
            <person name="Specht J."/>
            <person name="Grimwood J."/>
            <person name="Rokhsar D."/>
            <person name="Stacey G."/>
            <person name="Shoemaker R.C."/>
            <person name="Jackson S.A."/>
        </authorList>
    </citation>
    <scope>NUCLEOTIDE SEQUENCE</scope>
    <source>
        <strain evidence="4">cv. Williams 82</strain>
        <tissue evidence="3">Callus</tissue>
    </source>
</reference>
<dbReference type="Proteomes" id="UP000008827">
    <property type="component" value="Chromosome 1"/>
</dbReference>
<feature type="signal peptide" evidence="2">
    <location>
        <begin position="1"/>
        <end position="25"/>
    </location>
</feature>
<proteinExistence type="predicted"/>
<reference evidence="3" key="3">
    <citation type="submission" date="2018-07" db="EMBL/GenBank/DDBJ databases">
        <title>WGS assembly of Glycine max.</title>
        <authorList>
            <person name="Schmutz J."/>
            <person name="Cannon S."/>
            <person name="Schlueter J."/>
            <person name="Ma J."/>
            <person name="Mitros T."/>
            <person name="Nelson W."/>
            <person name="Hyten D."/>
            <person name="Song Q."/>
            <person name="Thelen J."/>
            <person name="Cheng J."/>
            <person name="Xu D."/>
            <person name="Hellsten U."/>
            <person name="May G."/>
            <person name="Yu Y."/>
            <person name="Sakurai T."/>
            <person name="Umezawa T."/>
            <person name="Bhattacharyya M."/>
            <person name="Sandhu D."/>
            <person name="Valliyodan B."/>
            <person name="Lindquist E."/>
            <person name="Peto M."/>
            <person name="Grant D."/>
            <person name="Shu S."/>
            <person name="Goodstein D."/>
            <person name="Barry K."/>
            <person name="Futrell-Griggs M."/>
            <person name="Abernathy B."/>
            <person name="Du J."/>
            <person name="Tian Z."/>
            <person name="Zhu L."/>
            <person name="Gill N."/>
            <person name="Joshi T."/>
            <person name="Libault M."/>
            <person name="Sethuraman A."/>
            <person name="Zhang X."/>
            <person name="Shinozaki K."/>
            <person name="Nguyen H."/>
            <person name="Wing R."/>
            <person name="Cregan P."/>
            <person name="Specht J."/>
            <person name="Grimwood J."/>
            <person name="Rokhsar D."/>
            <person name="Stacey G."/>
            <person name="Shoemaker R."/>
            <person name="Jackson S."/>
        </authorList>
    </citation>
    <scope>NUCLEOTIDE SEQUENCE</scope>
    <source>
        <tissue evidence="3">Callus</tissue>
    </source>
</reference>
<dbReference type="AlphaFoldDB" id="A0A0R0L7Q4"/>